<dbReference type="Gene3D" id="3.90.1150.50">
    <property type="entry name" value="Transcription-repair-coupling factor, D7 domain"/>
    <property type="match status" value="1"/>
</dbReference>
<dbReference type="Proteomes" id="UP000181981">
    <property type="component" value="Unassembled WGS sequence"/>
</dbReference>
<dbReference type="InterPro" id="IPR037235">
    <property type="entry name" value="TRCF-like_C_D7"/>
</dbReference>
<comment type="similarity">
    <text evidence="9">In the N-terminal section; belongs to the UvrB family.</text>
</comment>
<dbReference type="InterPro" id="IPR036101">
    <property type="entry name" value="CarD-like/TRCF_RID_sf"/>
</dbReference>
<dbReference type="Pfam" id="PF00270">
    <property type="entry name" value="DEAD"/>
    <property type="match status" value="1"/>
</dbReference>
<keyword evidence="7 9" id="KW-0238">DNA-binding</keyword>
<organism evidence="12 13">
    <name type="scientific">Draconibacterium orientale</name>
    <dbReference type="NCBI Taxonomy" id="1168034"/>
    <lineage>
        <taxon>Bacteria</taxon>
        <taxon>Pseudomonadati</taxon>
        <taxon>Bacteroidota</taxon>
        <taxon>Bacteroidia</taxon>
        <taxon>Marinilabiliales</taxon>
        <taxon>Prolixibacteraceae</taxon>
        <taxon>Draconibacterium</taxon>
    </lineage>
</organism>
<dbReference type="PROSITE" id="PS51192">
    <property type="entry name" value="HELICASE_ATP_BIND_1"/>
    <property type="match status" value="1"/>
</dbReference>
<dbReference type="GO" id="GO:0003678">
    <property type="term" value="F:DNA helicase activity"/>
    <property type="evidence" value="ECO:0007669"/>
    <property type="project" value="TreeGrafter"/>
</dbReference>
<comment type="similarity">
    <text evidence="9">In the C-terminal section; belongs to the helicase family. RecG subfamily.</text>
</comment>
<evidence type="ECO:0000256" key="1">
    <source>
        <dbReference type="ARBA" id="ARBA00022490"/>
    </source>
</evidence>
<dbReference type="AlphaFoldDB" id="A0A1H9ZJU9"/>
<dbReference type="PROSITE" id="PS51194">
    <property type="entry name" value="HELICASE_CTER"/>
    <property type="match status" value="1"/>
</dbReference>
<dbReference type="Pfam" id="PF17757">
    <property type="entry name" value="UvrB_inter"/>
    <property type="match status" value="1"/>
</dbReference>
<dbReference type="SMART" id="SM01058">
    <property type="entry name" value="CarD_TRCF"/>
    <property type="match status" value="1"/>
</dbReference>
<dbReference type="GO" id="GO:0000716">
    <property type="term" value="P:transcription-coupled nucleotide-excision repair, DNA damage recognition"/>
    <property type="evidence" value="ECO:0007669"/>
    <property type="project" value="UniProtKB-UniRule"/>
</dbReference>
<evidence type="ECO:0000256" key="8">
    <source>
        <dbReference type="ARBA" id="ARBA00023204"/>
    </source>
</evidence>
<dbReference type="EMBL" id="FOHT01000002">
    <property type="protein sequence ID" value="SES81988.1"/>
    <property type="molecule type" value="Genomic_DNA"/>
</dbReference>
<dbReference type="SMART" id="SM00490">
    <property type="entry name" value="HELICc"/>
    <property type="match status" value="1"/>
</dbReference>
<evidence type="ECO:0000256" key="4">
    <source>
        <dbReference type="ARBA" id="ARBA00022801"/>
    </source>
</evidence>
<keyword evidence="3 9" id="KW-0227">DNA damage</keyword>
<evidence type="ECO:0000256" key="5">
    <source>
        <dbReference type="ARBA" id="ARBA00022806"/>
    </source>
</evidence>
<dbReference type="EC" id="3.6.4.-" evidence="9"/>
<dbReference type="InterPro" id="IPR004576">
    <property type="entry name" value="Mfd"/>
</dbReference>
<dbReference type="GO" id="GO:0016787">
    <property type="term" value="F:hydrolase activity"/>
    <property type="evidence" value="ECO:0007669"/>
    <property type="project" value="UniProtKB-KW"/>
</dbReference>
<keyword evidence="8 9" id="KW-0234">DNA repair</keyword>
<accession>A0A1H9ZJU9</accession>
<evidence type="ECO:0000313" key="12">
    <source>
        <dbReference type="EMBL" id="SES81988.1"/>
    </source>
</evidence>
<reference evidence="12 13" key="1">
    <citation type="submission" date="2016-10" db="EMBL/GenBank/DDBJ databases">
        <authorList>
            <person name="de Groot N.N."/>
        </authorList>
    </citation>
    <scope>NUCLEOTIDE SEQUENCE [LARGE SCALE GENOMIC DNA]</scope>
    <source>
        <strain evidence="12 13">DSM 25947</strain>
    </source>
</reference>
<proteinExistence type="inferred from homology"/>
<dbReference type="GO" id="GO:0003684">
    <property type="term" value="F:damaged DNA binding"/>
    <property type="evidence" value="ECO:0007669"/>
    <property type="project" value="InterPro"/>
</dbReference>
<evidence type="ECO:0000259" key="11">
    <source>
        <dbReference type="PROSITE" id="PS51194"/>
    </source>
</evidence>
<dbReference type="SUPFAM" id="SSF52540">
    <property type="entry name" value="P-loop containing nucleoside triphosphate hydrolases"/>
    <property type="match status" value="3"/>
</dbReference>
<dbReference type="InterPro" id="IPR027417">
    <property type="entry name" value="P-loop_NTPase"/>
</dbReference>
<dbReference type="PANTHER" id="PTHR47964:SF1">
    <property type="entry name" value="ATP-DEPENDENT DNA HELICASE HOMOLOG RECG, CHLOROPLASTIC"/>
    <property type="match status" value="1"/>
</dbReference>
<dbReference type="Gene3D" id="2.40.10.170">
    <property type="match status" value="1"/>
</dbReference>
<dbReference type="GO" id="GO:0005524">
    <property type="term" value="F:ATP binding"/>
    <property type="evidence" value="ECO:0007669"/>
    <property type="project" value="UniProtKB-UniRule"/>
</dbReference>
<dbReference type="HAMAP" id="MF_00969">
    <property type="entry name" value="TRCF"/>
    <property type="match status" value="1"/>
</dbReference>
<dbReference type="InterPro" id="IPR001650">
    <property type="entry name" value="Helicase_C-like"/>
</dbReference>
<dbReference type="Pfam" id="PF03461">
    <property type="entry name" value="TRCF"/>
    <property type="match status" value="1"/>
</dbReference>
<keyword evidence="2 9" id="KW-0547">Nucleotide-binding</keyword>
<dbReference type="GO" id="GO:0006355">
    <property type="term" value="P:regulation of DNA-templated transcription"/>
    <property type="evidence" value="ECO:0007669"/>
    <property type="project" value="UniProtKB-UniRule"/>
</dbReference>
<dbReference type="SUPFAM" id="SSF141259">
    <property type="entry name" value="CarD-like"/>
    <property type="match status" value="1"/>
</dbReference>
<dbReference type="InterPro" id="IPR003711">
    <property type="entry name" value="CarD-like/TRCF_RID"/>
</dbReference>
<protein>
    <recommendedName>
        <fullName evidence="9">Transcription-repair-coupling factor</fullName>
        <shortName evidence="9">TRCF</shortName>
        <ecNumber evidence="9">3.6.4.-</ecNumber>
    </recommendedName>
</protein>
<feature type="domain" description="Helicase C-terminal" evidence="11">
    <location>
        <begin position="751"/>
        <end position="905"/>
    </location>
</feature>
<dbReference type="CDD" id="cd17991">
    <property type="entry name" value="DEXHc_TRCF"/>
    <property type="match status" value="1"/>
</dbReference>
<feature type="domain" description="Helicase ATP-binding" evidence="10">
    <location>
        <begin position="569"/>
        <end position="730"/>
    </location>
</feature>
<keyword evidence="5 12" id="KW-0347">Helicase</keyword>
<dbReference type="GO" id="GO:0005737">
    <property type="term" value="C:cytoplasm"/>
    <property type="evidence" value="ECO:0007669"/>
    <property type="project" value="UniProtKB-SubCell"/>
</dbReference>
<keyword evidence="4 9" id="KW-0378">Hydrolase</keyword>
<dbReference type="NCBIfam" id="TIGR00580">
    <property type="entry name" value="mfd"/>
    <property type="match status" value="1"/>
</dbReference>
<dbReference type="InterPro" id="IPR014001">
    <property type="entry name" value="Helicase_ATP-bd"/>
</dbReference>
<dbReference type="InterPro" id="IPR047112">
    <property type="entry name" value="RecG/Mfd"/>
</dbReference>
<dbReference type="InterPro" id="IPR041471">
    <property type="entry name" value="UvrB_inter"/>
</dbReference>
<dbReference type="SMART" id="SM00982">
    <property type="entry name" value="TRCF"/>
    <property type="match status" value="1"/>
</dbReference>
<dbReference type="Gene3D" id="3.40.50.300">
    <property type="entry name" value="P-loop containing nucleotide triphosphate hydrolases"/>
    <property type="match status" value="3"/>
</dbReference>
<evidence type="ECO:0000313" key="13">
    <source>
        <dbReference type="Proteomes" id="UP000181981"/>
    </source>
</evidence>
<dbReference type="InterPro" id="IPR011545">
    <property type="entry name" value="DEAD/DEAH_box_helicase_dom"/>
</dbReference>
<evidence type="ECO:0000259" key="10">
    <source>
        <dbReference type="PROSITE" id="PS51192"/>
    </source>
</evidence>
<name>A0A1H9ZJU9_9BACT</name>
<comment type="function">
    <text evidence="9">Couples transcription and DNA repair by recognizing RNA polymerase (RNAP) stalled at DNA lesions. Mediates ATP-dependent release of RNAP and its truncated transcript from the DNA, and recruitment of nucleotide excision repair machinery to the damaged site.</text>
</comment>
<evidence type="ECO:0000256" key="7">
    <source>
        <dbReference type="ARBA" id="ARBA00023125"/>
    </source>
</evidence>
<dbReference type="SMART" id="SM00487">
    <property type="entry name" value="DEXDc"/>
    <property type="match status" value="1"/>
</dbReference>
<evidence type="ECO:0000256" key="3">
    <source>
        <dbReference type="ARBA" id="ARBA00022763"/>
    </source>
</evidence>
<dbReference type="Pfam" id="PF02559">
    <property type="entry name" value="CarD_TRCF_RID"/>
    <property type="match status" value="1"/>
</dbReference>
<evidence type="ECO:0000256" key="6">
    <source>
        <dbReference type="ARBA" id="ARBA00022840"/>
    </source>
</evidence>
<dbReference type="Gene3D" id="3.30.2060.10">
    <property type="entry name" value="Penicillin-binding protein 1b domain"/>
    <property type="match status" value="1"/>
</dbReference>
<keyword evidence="1 9" id="KW-0963">Cytoplasm</keyword>
<evidence type="ECO:0000256" key="9">
    <source>
        <dbReference type="HAMAP-Rule" id="MF_00969"/>
    </source>
</evidence>
<dbReference type="InterPro" id="IPR005118">
    <property type="entry name" value="TRCF_C"/>
</dbReference>
<evidence type="ECO:0000256" key="2">
    <source>
        <dbReference type="ARBA" id="ARBA00022741"/>
    </source>
</evidence>
<dbReference type="SUPFAM" id="SSF143517">
    <property type="entry name" value="TRCF domain-like"/>
    <property type="match status" value="1"/>
</dbReference>
<sequence>MPKIHRLETSTFLKYFEGHSATAKVLKKAAAPPGELIHLHGLIGSAKTVLLANVFQQIQKNCVVLLNDREEAAYFYDDLNNLGFAENTLFLPSSYKRSVQYDNPEQENIVQRTEVLNLLSAAEKPYFVISYPEAIIEKVISNESLENNTLQVKSGDKISIDFINEFLYEYGFERVDFVYEPGQFSVRGSIVDIFSFSHEDPFRLDFFGDEVDSIRSFDIENQLSKERLNHITIVPNIQNNSVEGERVSFIEFQQKDCLWFGNNSNQFVDRIAELHRQTIIARKEEDIADLLLTPPELEKQLKAKTIFDFGNDLAFTADEKIEIATSIQPVFNKNFELLGSNLTDHQKNGYELFILSSQEKQIERLQTIFKDTGVNVSFNPVNFVLHEGFIDHKLKACFYTDHQIFERYHRFKLKNRKAQREAISLKELNKLHPGDYVVHIDHGIGKFAGLARTEVNGKMQEAIRLVYKDNDSLLVSIHSLHRISKYKGKDGGEPKINKLGTGAWQKMKNRTKSKVKDIAKELIALYAKRRAEKGYAFSRDSYLQTELEASFIYEDTPDQEKSTAAVKEDMEKIMPMDRLVCGDVGFGKTEIAIRAAFKAVTDSKQVAVLVPTTILAFQHFKTFTERLQDFPVKIDYVSRLKSTAQVKAALKDVADGKTDIIIGTHRLVSKDVKFKDLGLLIIDEEQKFGVSVKEKLKQFKVNVDTLTLTATPIPRTLQFSLMGARDLSIIQTPPPNRYPIVTEVHGFNEQMIKEAILYEMDRNGQVFFIHNRVQNIYEVEDTIKRIVPGVKTVVGHGQMEGPKLEKVMLDFIDAKFDVLIATTIIESGLDIPNANTIIINHAQNFGLSDLHQLRGRVGRSNKKAFCYLIAPPLSTVSAEARRRLQAIEQFSELGSGFNIAMQDLDIRGAGNMLGAEQSGFIADIGFETYHRILNEAIQELKQDEFKDLFVEEDKAQSQAFLNIKFVNDCTIDTDMELLFPSDYIPGNSERMMLYRELDNIESKEALDHFTKGLQDRFGELPRESRELIDILPLRWKAIDLSMERIILKNKKMICYFVADQKSSFYQSGDFIKIVQYVQKGKSKGRMKETNGKLTLSFSNVPNVETADYILREIIDEVKS</sequence>
<gene>
    <name evidence="9" type="primary">mfd</name>
    <name evidence="12" type="ORF">SAMN05444285_102173</name>
</gene>
<dbReference type="Pfam" id="PF00271">
    <property type="entry name" value="Helicase_C"/>
    <property type="match status" value="1"/>
</dbReference>
<comment type="subcellular location">
    <subcellularLocation>
        <location evidence="9">Cytoplasm</location>
    </subcellularLocation>
</comment>
<dbReference type="PANTHER" id="PTHR47964">
    <property type="entry name" value="ATP-DEPENDENT DNA HELICASE HOMOLOG RECG, CHLOROPLASTIC"/>
    <property type="match status" value="1"/>
</dbReference>
<keyword evidence="6 9" id="KW-0067">ATP-binding</keyword>